<gene>
    <name evidence="2" type="ORF">CHX27_06900</name>
</gene>
<feature type="transmembrane region" description="Helical" evidence="1">
    <location>
        <begin position="27"/>
        <end position="48"/>
    </location>
</feature>
<proteinExistence type="predicted"/>
<comment type="caution">
    <text evidence="2">The sequence shown here is derived from an EMBL/GenBank/DDBJ whole genome shotgun (WGS) entry which is preliminary data.</text>
</comment>
<keyword evidence="3" id="KW-1185">Reference proteome</keyword>
<accession>A0A255ZUK6</accession>
<name>A0A255ZUK6_9FLAO</name>
<feature type="transmembrane region" description="Helical" evidence="1">
    <location>
        <begin position="54"/>
        <end position="75"/>
    </location>
</feature>
<dbReference type="OrthoDB" id="5471116at2"/>
<keyword evidence="1" id="KW-0812">Transmembrane</keyword>
<protein>
    <submittedName>
        <fullName evidence="2">Uncharacterized protein</fullName>
    </submittedName>
</protein>
<evidence type="ECO:0000256" key="1">
    <source>
        <dbReference type="SAM" id="Phobius"/>
    </source>
</evidence>
<keyword evidence="1" id="KW-1133">Transmembrane helix</keyword>
<organism evidence="2 3">
    <name type="scientific">Flavobacterium aurantiibacter</name>
    <dbReference type="NCBI Taxonomy" id="2023067"/>
    <lineage>
        <taxon>Bacteria</taxon>
        <taxon>Pseudomonadati</taxon>
        <taxon>Bacteroidota</taxon>
        <taxon>Flavobacteriia</taxon>
        <taxon>Flavobacteriales</taxon>
        <taxon>Flavobacteriaceae</taxon>
        <taxon>Flavobacterium</taxon>
    </lineage>
</organism>
<reference evidence="2 3" key="1">
    <citation type="submission" date="2017-07" db="EMBL/GenBank/DDBJ databases">
        <title>Flavobacterium cyanobacteriorum sp. nov., isolated from cyanobacterial aggregates in a eutrophic lake.</title>
        <authorList>
            <person name="Cai H."/>
        </authorList>
    </citation>
    <scope>NUCLEOTIDE SEQUENCE [LARGE SCALE GENOMIC DNA]</scope>
    <source>
        <strain evidence="2 3">TH167</strain>
    </source>
</reference>
<keyword evidence="1" id="KW-0472">Membrane</keyword>
<dbReference type="Proteomes" id="UP000216035">
    <property type="component" value="Unassembled WGS sequence"/>
</dbReference>
<evidence type="ECO:0000313" key="2">
    <source>
        <dbReference type="EMBL" id="OYQ45091.1"/>
    </source>
</evidence>
<dbReference type="EMBL" id="NOXX01000187">
    <property type="protein sequence ID" value="OYQ45091.1"/>
    <property type="molecule type" value="Genomic_DNA"/>
</dbReference>
<dbReference type="AlphaFoldDB" id="A0A255ZUK6"/>
<sequence>MNRASTGVIKIQYAFMDSKIIFKETQYFLLSIIPSVLIGVLLLVTEIFNLGSKPAPLFVTLLAFLSLLILVILTYKMSITITEKSVIVKFGVGLIRKEITLSSIQADTIKETYITWHYGVGIRFFAEGIIYNTKSGKGIEFETSEKKIPNRYKKCI</sequence>
<dbReference type="RefSeq" id="WP_094486032.1">
    <property type="nucleotide sequence ID" value="NZ_NOXX01000187.1"/>
</dbReference>
<evidence type="ECO:0000313" key="3">
    <source>
        <dbReference type="Proteomes" id="UP000216035"/>
    </source>
</evidence>